<dbReference type="GO" id="GO:0031519">
    <property type="term" value="C:PcG protein complex"/>
    <property type="evidence" value="ECO:0007669"/>
    <property type="project" value="TreeGrafter"/>
</dbReference>
<evidence type="ECO:0000256" key="4">
    <source>
        <dbReference type="ARBA" id="ARBA00022771"/>
    </source>
</evidence>
<reference evidence="15" key="2">
    <citation type="submission" date="2020-05" db="UniProtKB">
        <authorList>
            <consortium name="EnsemblMetazoa"/>
        </authorList>
    </citation>
    <scope>IDENTIFICATION</scope>
    <source>
        <strain evidence="15">JHB</strain>
    </source>
</reference>
<evidence type="ECO:0000259" key="13">
    <source>
        <dbReference type="PROSITE" id="PS50157"/>
    </source>
</evidence>
<feature type="region of interest" description="Disordered" evidence="12">
    <location>
        <begin position="446"/>
        <end position="472"/>
    </location>
</feature>
<dbReference type="GO" id="GO:0008270">
    <property type="term" value="F:zinc ion binding"/>
    <property type="evidence" value="ECO:0007669"/>
    <property type="project" value="UniProtKB-KW"/>
</dbReference>
<keyword evidence="4 11" id="KW-0863">Zinc-finger</keyword>
<evidence type="ECO:0000256" key="5">
    <source>
        <dbReference type="ARBA" id="ARBA00022833"/>
    </source>
</evidence>
<evidence type="ECO:0000256" key="3">
    <source>
        <dbReference type="ARBA" id="ARBA00022737"/>
    </source>
</evidence>
<gene>
    <name evidence="15" type="primary">6040788</name>
    <name evidence="14" type="ORF">CpipJ_CPIJ008060</name>
</gene>
<dbReference type="InterPro" id="IPR013087">
    <property type="entry name" value="Znf_C2H2_type"/>
</dbReference>
<feature type="compositionally biased region" description="Low complexity" evidence="12">
    <location>
        <begin position="188"/>
        <end position="201"/>
    </location>
</feature>
<organism>
    <name type="scientific">Culex quinquefasciatus</name>
    <name type="common">Southern house mosquito</name>
    <name type="synonym">Culex pungens</name>
    <dbReference type="NCBI Taxonomy" id="7176"/>
    <lineage>
        <taxon>Eukaryota</taxon>
        <taxon>Metazoa</taxon>
        <taxon>Ecdysozoa</taxon>
        <taxon>Arthropoda</taxon>
        <taxon>Hexapoda</taxon>
        <taxon>Insecta</taxon>
        <taxon>Pterygota</taxon>
        <taxon>Neoptera</taxon>
        <taxon>Endopterygota</taxon>
        <taxon>Diptera</taxon>
        <taxon>Nematocera</taxon>
        <taxon>Culicoidea</taxon>
        <taxon>Culicidae</taxon>
        <taxon>Culicinae</taxon>
        <taxon>Culicini</taxon>
        <taxon>Culex</taxon>
        <taxon>Culex</taxon>
    </lineage>
</organism>
<feature type="compositionally biased region" description="Low complexity" evidence="12">
    <location>
        <begin position="455"/>
        <end position="464"/>
    </location>
</feature>
<feature type="domain" description="C2H2-type" evidence="13">
    <location>
        <begin position="162"/>
        <end position="192"/>
    </location>
</feature>
<evidence type="ECO:0000256" key="2">
    <source>
        <dbReference type="ARBA" id="ARBA00022723"/>
    </source>
</evidence>
<feature type="domain" description="C2H2-type" evidence="13">
    <location>
        <begin position="133"/>
        <end position="160"/>
    </location>
</feature>
<evidence type="ECO:0000256" key="7">
    <source>
        <dbReference type="ARBA" id="ARBA00023125"/>
    </source>
</evidence>
<dbReference type="SMART" id="SM00355">
    <property type="entry name" value="ZnF_C2H2"/>
    <property type="match status" value="3"/>
</dbReference>
<dbReference type="EMBL" id="DS232006">
    <property type="protein sequence ID" value="EDS31468.1"/>
    <property type="molecule type" value="Genomic_DNA"/>
</dbReference>
<dbReference type="HOGENOM" id="CLU_579030_0_0_1"/>
<feature type="region of interest" description="Disordered" evidence="12">
    <location>
        <begin position="316"/>
        <end position="369"/>
    </location>
</feature>
<dbReference type="FunFam" id="3.30.160.60:FF:000126">
    <property type="entry name" value="Mds1 and evi1 complex locus protein"/>
    <property type="match status" value="1"/>
</dbReference>
<accession>B0WN49</accession>
<feature type="compositionally biased region" description="Polar residues" evidence="12">
    <location>
        <begin position="316"/>
        <end position="334"/>
    </location>
</feature>
<dbReference type="GO" id="GO:0000785">
    <property type="term" value="C:chromatin"/>
    <property type="evidence" value="ECO:0007669"/>
    <property type="project" value="TreeGrafter"/>
</dbReference>
<evidence type="ECO:0000256" key="6">
    <source>
        <dbReference type="ARBA" id="ARBA00023015"/>
    </source>
</evidence>
<protein>
    <recommendedName>
        <fullName evidence="13">C2H2-type domain-containing protein</fullName>
    </recommendedName>
</protein>
<evidence type="ECO:0000256" key="10">
    <source>
        <dbReference type="ARBA" id="ARBA00023242"/>
    </source>
</evidence>
<dbReference type="FunFam" id="3.30.160.60:FF:000150">
    <property type="entry name" value="Mds1 and evi1 complex locus protein"/>
    <property type="match status" value="1"/>
</dbReference>
<dbReference type="InParanoid" id="B0WN49"/>
<evidence type="ECO:0000256" key="12">
    <source>
        <dbReference type="SAM" id="MobiDB-lite"/>
    </source>
</evidence>
<feature type="domain" description="C2H2-type" evidence="13">
    <location>
        <begin position="105"/>
        <end position="132"/>
    </location>
</feature>
<keyword evidence="16" id="KW-1185">Reference proteome</keyword>
<dbReference type="EnsemblMetazoa" id="CPIJ008060-RA">
    <property type="protein sequence ID" value="CPIJ008060-PA"/>
    <property type="gene ID" value="CPIJ008060"/>
</dbReference>
<evidence type="ECO:0000256" key="1">
    <source>
        <dbReference type="ARBA" id="ARBA00004123"/>
    </source>
</evidence>
<sequence length="472" mass="51231">MIFSFDTFVRYTFFSLESALVNIPPPLWMDLGLGSSTWFVPFLAPVAGRFSASTAPPLLATSTTPPPATSPAYDTTVGLATVPACTAVPTMTRHIRTHHVGARSHACPECGKTFATSSGLKQHTHIHSSVKPFQCEVCFKAYTQFSNLCRHKRMHADCRMQIKCNKCGQSFSTVTSLSKHKRFCDSTPGAAPAGHHPSAGPNVNAPPNNLPQLNMATPPNPFLMFPGSPFFAPGFRPYPGIFPPNAAAQAPQFPMPFFPKPTQPTAPIEFDRKTPSPRLLLDPYNQHTMKISPPTAEEATNPLRPSPARPIPVNFSSIPSMTSTPVPQIPTTPTMDHHIKAENGSHNSSAGSTRGRAESVHSSEDEMPISVGSLRVKDFSLCSTASSSGSLELKQEQRAASSLGKRKASIEVVKEEEEDEDEEDDRKEAEPEAKLLSTIMAHLTALATDDKEEPTTTSPPLTSTWIRRVIPN</sequence>
<dbReference type="GO" id="GO:0000981">
    <property type="term" value="F:DNA-binding transcription factor activity, RNA polymerase II-specific"/>
    <property type="evidence" value="ECO:0007669"/>
    <property type="project" value="TreeGrafter"/>
</dbReference>
<evidence type="ECO:0000256" key="11">
    <source>
        <dbReference type="PROSITE-ProRule" id="PRU00042"/>
    </source>
</evidence>
<reference evidence="14" key="1">
    <citation type="submission" date="2007-03" db="EMBL/GenBank/DDBJ databases">
        <title>Annotation of Culex pipiens quinquefasciatus.</title>
        <authorList>
            <consortium name="The Broad Institute Genome Sequencing Platform"/>
            <person name="Atkinson P.W."/>
            <person name="Hemingway J."/>
            <person name="Christensen B.M."/>
            <person name="Higgs S."/>
            <person name="Kodira C."/>
            <person name="Hannick L."/>
            <person name="Megy K."/>
            <person name="O'Leary S."/>
            <person name="Pearson M."/>
            <person name="Haas B.J."/>
            <person name="Mauceli E."/>
            <person name="Wortman J.R."/>
            <person name="Lee N.H."/>
            <person name="Guigo R."/>
            <person name="Stanke M."/>
            <person name="Alvarado L."/>
            <person name="Amedeo P."/>
            <person name="Antoine C.H."/>
            <person name="Arensburger P."/>
            <person name="Bidwell S.L."/>
            <person name="Crawford M."/>
            <person name="Camaro F."/>
            <person name="Devon K."/>
            <person name="Engels R."/>
            <person name="Hammond M."/>
            <person name="Howarth C."/>
            <person name="Koehrsen M."/>
            <person name="Lawson D."/>
            <person name="Montgomery P."/>
            <person name="Nene V."/>
            <person name="Nusbaum C."/>
            <person name="Puiu D."/>
            <person name="Romero-Severson J."/>
            <person name="Severson D.W."/>
            <person name="Shumway M."/>
            <person name="Sisk P."/>
            <person name="Stolte C."/>
            <person name="Zeng Q."/>
            <person name="Eisenstadt E."/>
            <person name="Fraser-Liggett C."/>
            <person name="Strausberg R."/>
            <person name="Galagan J."/>
            <person name="Birren B."/>
            <person name="Collins F.H."/>
        </authorList>
    </citation>
    <scope>NUCLEOTIDE SEQUENCE [LARGE SCALE GENOMIC DNA]</scope>
    <source>
        <strain evidence="14">JHB</strain>
    </source>
</reference>
<proteinExistence type="predicted"/>
<evidence type="ECO:0000313" key="15">
    <source>
        <dbReference type="EnsemblMetazoa" id="CPIJ008060-PA"/>
    </source>
</evidence>
<dbReference type="AlphaFoldDB" id="B0WN49"/>
<dbReference type="GO" id="GO:0005667">
    <property type="term" value="C:transcription regulator complex"/>
    <property type="evidence" value="ECO:0007669"/>
    <property type="project" value="TreeGrafter"/>
</dbReference>
<dbReference type="VEuPathDB" id="VectorBase:CPIJ008060"/>
<keyword evidence="8" id="KW-0010">Activator</keyword>
<evidence type="ECO:0000256" key="8">
    <source>
        <dbReference type="ARBA" id="ARBA00023159"/>
    </source>
</evidence>
<dbReference type="PROSITE" id="PS00028">
    <property type="entry name" value="ZINC_FINGER_C2H2_1"/>
    <property type="match status" value="2"/>
</dbReference>
<dbReference type="VEuPathDB" id="VectorBase:CQUJHB006729"/>
<keyword evidence="9" id="KW-0804">Transcription</keyword>
<dbReference type="PANTHER" id="PTHR14003:SF24">
    <property type="entry name" value="ZINC FINGER PROTEIN 410"/>
    <property type="match status" value="1"/>
</dbReference>
<dbReference type="Proteomes" id="UP000002320">
    <property type="component" value="Unassembled WGS sequence"/>
</dbReference>
<keyword evidence="3" id="KW-0677">Repeat</keyword>
<dbReference type="Gene3D" id="3.30.160.60">
    <property type="entry name" value="Classic Zinc Finger"/>
    <property type="match status" value="2"/>
</dbReference>
<feature type="region of interest" description="Disordered" evidence="12">
    <location>
        <begin position="385"/>
        <end position="433"/>
    </location>
</feature>
<comment type="subcellular location">
    <subcellularLocation>
        <location evidence="1">Nucleus</location>
    </subcellularLocation>
</comment>
<keyword evidence="6" id="KW-0805">Transcription regulation</keyword>
<dbReference type="PANTHER" id="PTHR14003">
    <property type="entry name" value="TRANSCRIPTIONAL REPRESSOR PROTEIN YY"/>
    <property type="match status" value="1"/>
</dbReference>
<feature type="region of interest" description="Disordered" evidence="12">
    <location>
        <begin position="185"/>
        <end position="208"/>
    </location>
</feature>
<dbReference type="PROSITE" id="PS50157">
    <property type="entry name" value="ZINC_FINGER_C2H2_2"/>
    <property type="match status" value="3"/>
</dbReference>
<keyword evidence="7" id="KW-0238">DNA-binding</keyword>
<dbReference type="InterPro" id="IPR036236">
    <property type="entry name" value="Znf_C2H2_sf"/>
</dbReference>
<dbReference type="Pfam" id="PF00096">
    <property type="entry name" value="zf-C2H2"/>
    <property type="match status" value="3"/>
</dbReference>
<dbReference type="SUPFAM" id="SSF57667">
    <property type="entry name" value="beta-beta-alpha zinc fingers"/>
    <property type="match status" value="2"/>
</dbReference>
<name>B0WN49_CULQU</name>
<evidence type="ECO:0000256" key="9">
    <source>
        <dbReference type="ARBA" id="ARBA00023163"/>
    </source>
</evidence>
<dbReference type="STRING" id="7176.B0WN49"/>
<dbReference type="KEGG" id="cqu:CpipJ_CPIJ008060"/>
<dbReference type="GO" id="GO:0000978">
    <property type="term" value="F:RNA polymerase II cis-regulatory region sequence-specific DNA binding"/>
    <property type="evidence" value="ECO:0007669"/>
    <property type="project" value="TreeGrafter"/>
</dbReference>
<evidence type="ECO:0000313" key="14">
    <source>
        <dbReference type="EMBL" id="EDS31468.1"/>
    </source>
</evidence>
<keyword evidence="2" id="KW-0479">Metal-binding</keyword>
<keyword evidence="10" id="KW-0539">Nucleus</keyword>
<dbReference type="eggNOG" id="KOG1721">
    <property type="taxonomic scope" value="Eukaryota"/>
</dbReference>
<dbReference type="OrthoDB" id="9368434at2759"/>
<keyword evidence="5" id="KW-0862">Zinc</keyword>
<feature type="compositionally biased region" description="Basic and acidic residues" evidence="12">
    <location>
        <begin position="355"/>
        <end position="364"/>
    </location>
</feature>
<evidence type="ECO:0000313" key="16">
    <source>
        <dbReference type="Proteomes" id="UP000002320"/>
    </source>
</evidence>
<feature type="compositionally biased region" description="Acidic residues" evidence="12">
    <location>
        <begin position="414"/>
        <end position="425"/>
    </location>
</feature>